<dbReference type="OrthoDB" id="79452at2759"/>
<dbReference type="GO" id="GO:0007165">
    <property type="term" value="P:signal transduction"/>
    <property type="evidence" value="ECO:0007669"/>
    <property type="project" value="InterPro"/>
</dbReference>
<keyword evidence="1" id="KW-0343">GTPase activation</keyword>
<feature type="compositionally biased region" description="Polar residues" evidence="6">
    <location>
        <begin position="440"/>
        <end position="466"/>
    </location>
</feature>
<dbReference type="InterPro" id="IPR051854">
    <property type="entry name" value="Rho-type_GAP"/>
</dbReference>
<dbReference type="PROSITE" id="PS00479">
    <property type="entry name" value="ZF_DAG_PE_1"/>
    <property type="match status" value="1"/>
</dbReference>
<dbReference type="InterPro" id="IPR001781">
    <property type="entry name" value="Znf_LIM"/>
</dbReference>
<keyword evidence="11" id="KW-1185">Reference proteome</keyword>
<dbReference type="GO" id="GO:0005096">
    <property type="term" value="F:GTPase activator activity"/>
    <property type="evidence" value="ECO:0007669"/>
    <property type="project" value="UniProtKB-KW"/>
</dbReference>
<proteinExistence type="predicted"/>
<evidence type="ECO:0000259" key="8">
    <source>
        <dbReference type="PROSITE" id="PS50081"/>
    </source>
</evidence>
<evidence type="ECO:0000256" key="6">
    <source>
        <dbReference type="SAM" id="MobiDB-lite"/>
    </source>
</evidence>
<dbReference type="Pfam" id="PF00130">
    <property type="entry name" value="C1_1"/>
    <property type="match status" value="1"/>
</dbReference>
<reference evidence="11" key="1">
    <citation type="submission" date="2014-04" db="EMBL/GenBank/DDBJ databases">
        <title>Evolutionary Origins and Diversification of the Mycorrhizal Mutualists.</title>
        <authorList>
            <consortium name="DOE Joint Genome Institute"/>
            <consortium name="Mycorrhizal Genomics Consortium"/>
            <person name="Kohler A."/>
            <person name="Kuo A."/>
            <person name="Nagy L.G."/>
            <person name="Floudas D."/>
            <person name="Copeland A."/>
            <person name="Barry K.W."/>
            <person name="Cichocki N."/>
            <person name="Veneault-Fourrey C."/>
            <person name="LaButti K."/>
            <person name="Lindquist E.A."/>
            <person name="Lipzen A."/>
            <person name="Lundell T."/>
            <person name="Morin E."/>
            <person name="Murat C."/>
            <person name="Riley R."/>
            <person name="Ohm R."/>
            <person name="Sun H."/>
            <person name="Tunlid A."/>
            <person name="Henrissat B."/>
            <person name="Grigoriev I.V."/>
            <person name="Hibbett D.S."/>
            <person name="Martin F."/>
        </authorList>
    </citation>
    <scope>NUCLEOTIDE SEQUENCE [LARGE SCALE GENOMIC DNA]</scope>
    <source>
        <strain evidence="11">FD-334 SS-4</strain>
    </source>
</reference>
<sequence>MLAAAPHDVPLREHSHIDLRNGAPDSVPLEDRLCPGCKNSVVNEQGGLVVAFGQSFFHVDCFKCAKCRNQVTADTNLLLLSDGSPICANCSYSCNICHLPILDEAIMTGDDSYHAHCFKCKVCSNRIDELVFAKTSQGIYCMNCHNERMIKIRKHAQKKAERDKANGGSGSSRSRDQEARNHHRDQDRSTDENSRPGMPRSNSNLAASARSDSSRPPDNFRSPAKPLQGPYRSDAFDPKPPSYTPTPQKSISRSPLPVTPSRSPSAPAAPPSEPNEPNQSYHYQGHGGQLNVPSKSNTLPVPPSDSSDAKPRSSYEDGVRPLQILARQDSLGPDSAALPRDNSSFSEGLSAPSRRDKRRSINPGMSLPSFQESPQVQSANLSPQQTTFTAPERNGTLTTNDYGKPVFTKSPSRPPSRSNSPPAPPSSTNNLESEVHRSRPSSIPANTYDSSQDDTIIMTSPPSMTIQLGDDGNISTTTNSQANSQRRTPTTGQATLSPRNSNGFQPQQRRVSSASNLSAERYSGPTSRSASPAYRADVPHGVESGTDTEPENDSESPPRQSYDSQPPMPPPKDPSRDSTRTSLTVSENAFDHDYSDLSSQLGDMSDDMADSQAVERMSHSTFIAPALPPIRFSMNAKDFDDLLTSVGNIPPPKPQETQPLKKSEPTPPTPPPSAATPDARFDVSPSGHDIRQPLATNNSGLAGVPEERDSDDQTASKRQPGSSQDDNRRSDRSSDAVPTINVSTTGRRGSSDVAVLLQELRENMDAAKDMGAQQIRIDIGTATSIIQHLEARSNDYKQLKTKLDGMNRESKLYVDGITVAQTEYDREFKARRDAEAEVTRLRVLLSGQAVRLTTLSGDNRRQKLRQQMSKDLNDNLSGLEHDLSRLKVERDVTLAEVEELSTKRTTENPSDATNLGRSLTKRLENIRHQYEKELIPLNEQKEALNREISELKNVRDVFLEETTVLNARNEELAQLNAVYAQRIDSIPSPEPPSKNSHDSYDTIRSQSQSQTQHQQSTQSTATLVAPPLSTSTSASSTGYDDEHRLRAPKSDLDLLATPRGKFKWPMSKKDMAVSPSASMETSKGKAHIEHNFQQLSVLRFTRCDHCGDKMWGSQLRCSVCATSIHVRCIANVSIPCTHSQAAPRAESPVPLPPTMFGRDLVEQVEADAKGSDRQVPILVEKCIEAVETRALDYEGIYRKTGGSGQTKAITQMFERGDYDSFDLRDSDRFNDICSITSVLKTYFRTLPVPLLTFDLHDQFMAAIATRDPAVKQQSLIDLVDKLPNEHYYTLRILMLHLNRVRERCEINLMNGRNLGVVFGPTLLRSRDPGAEFSDMAGKALFVEWLVDNAPLVFSE</sequence>
<dbReference type="PANTHER" id="PTHR46075:SF2">
    <property type="entry name" value="RHO GTPASE ACTIVATING PROTEIN AT 5A, ISOFORM A"/>
    <property type="match status" value="1"/>
</dbReference>
<feature type="compositionally biased region" description="Pro residues" evidence="6">
    <location>
        <begin position="665"/>
        <end position="674"/>
    </location>
</feature>
<evidence type="ECO:0000313" key="11">
    <source>
        <dbReference type="Proteomes" id="UP000054270"/>
    </source>
</evidence>
<dbReference type="InterPro" id="IPR046349">
    <property type="entry name" value="C1-like_sf"/>
</dbReference>
<feature type="compositionally biased region" description="Basic and acidic residues" evidence="6">
    <location>
        <begin position="725"/>
        <end position="734"/>
    </location>
</feature>
<dbReference type="CDD" id="cd00159">
    <property type="entry name" value="RhoGAP"/>
    <property type="match status" value="1"/>
</dbReference>
<evidence type="ECO:0000256" key="5">
    <source>
        <dbReference type="SAM" id="Coils"/>
    </source>
</evidence>
<accession>A0A0D2NTQ0</accession>
<feature type="compositionally biased region" description="Low complexity" evidence="6">
    <location>
        <begin position="199"/>
        <end position="219"/>
    </location>
</feature>
<feature type="domain" description="LIM zinc-binding" evidence="7">
    <location>
        <begin position="92"/>
        <end position="151"/>
    </location>
</feature>
<evidence type="ECO:0000259" key="7">
    <source>
        <dbReference type="PROSITE" id="PS50023"/>
    </source>
</evidence>
<keyword evidence="5" id="KW-0175">Coiled coil</keyword>
<dbReference type="GO" id="GO:0046872">
    <property type="term" value="F:metal ion binding"/>
    <property type="evidence" value="ECO:0007669"/>
    <property type="project" value="UniProtKB-KW"/>
</dbReference>
<feature type="coiled-coil region" evidence="5">
    <location>
        <begin position="869"/>
        <end position="903"/>
    </location>
</feature>
<dbReference type="SMART" id="SM00109">
    <property type="entry name" value="C1"/>
    <property type="match status" value="1"/>
</dbReference>
<evidence type="ECO:0000313" key="10">
    <source>
        <dbReference type="EMBL" id="KJA19971.1"/>
    </source>
</evidence>
<dbReference type="STRING" id="945553.A0A0D2NTQ0"/>
<evidence type="ECO:0000259" key="9">
    <source>
        <dbReference type="PROSITE" id="PS50238"/>
    </source>
</evidence>
<feature type="compositionally biased region" description="Polar residues" evidence="6">
    <location>
        <begin position="473"/>
        <end position="530"/>
    </location>
</feature>
<dbReference type="Gene3D" id="1.10.555.10">
    <property type="entry name" value="Rho GTPase activation protein"/>
    <property type="match status" value="1"/>
</dbReference>
<evidence type="ECO:0000256" key="1">
    <source>
        <dbReference type="ARBA" id="ARBA00022468"/>
    </source>
</evidence>
<feature type="region of interest" description="Disordered" evidence="6">
    <location>
        <begin position="984"/>
        <end position="1052"/>
    </location>
</feature>
<dbReference type="PROSITE" id="PS00478">
    <property type="entry name" value="LIM_DOMAIN_1"/>
    <property type="match status" value="2"/>
</dbReference>
<evidence type="ECO:0008006" key="12">
    <source>
        <dbReference type="Google" id="ProtNLM"/>
    </source>
</evidence>
<dbReference type="Gene3D" id="3.30.60.20">
    <property type="match status" value="1"/>
</dbReference>
<dbReference type="PROSITE" id="PS50081">
    <property type="entry name" value="ZF_DAG_PE_2"/>
    <property type="match status" value="1"/>
</dbReference>
<keyword evidence="4" id="KW-0440">LIM domain</keyword>
<feature type="region of interest" description="Disordered" evidence="6">
    <location>
        <begin position="642"/>
        <end position="749"/>
    </location>
</feature>
<dbReference type="Pfam" id="PF00620">
    <property type="entry name" value="RhoGAP"/>
    <property type="match status" value="1"/>
</dbReference>
<dbReference type="InterPro" id="IPR002219">
    <property type="entry name" value="PKC_DAG/PE"/>
</dbReference>
<keyword evidence="2 4" id="KW-0479">Metal-binding</keyword>
<feature type="region of interest" description="Disordered" evidence="6">
    <location>
        <begin position="155"/>
        <end position="613"/>
    </location>
</feature>
<dbReference type="SMART" id="SM00132">
    <property type="entry name" value="LIM"/>
    <property type="match status" value="2"/>
</dbReference>
<feature type="coiled-coil region" evidence="5">
    <location>
        <begin position="927"/>
        <end position="961"/>
    </location>
</feature>
<name>A0A0D2NTQ0_HYPSF</name>
<feature type="domain" description="Rho-GAP" evidence="9">
    <location>
        <begin position="1158"/>
        <end position="1353"/>
    </location>
</feature>
<dbReference type="CDD" id="cd09394">
    <property type="entry name" value="LIM1_Rga"/>
    <property type="match status" value="1"/>
</dbReference>
<dbReference type="SUPFAM" id="SSF48350">
    <property type="entry name" value="GTPase activation domain, GAP"/>
    <property type="match status" value="1"/>
</dbReference>
<feature type="compositionally biased region" description="Polar residues" evidence="6">
    <location>
        <begin position="368"/>
        <end position="401"/>
    </location>
</feature>
<protein>
    <recommendedName>
        <fullName evidence="12">RhoGAP-domain-containing protein</fullName>
    </recommendedName>
</protein>
<gene>
    <name evidence="10" type="ORF">HYPSUDRAFT_43879</name>
</gene>
<dbReference type="OMA" id="GFERSPQ"/>
<evidence type="ECO:0000256" key="3">
    <source>
        <dbReference type="ARBA" id="ARBA00022833"/>
    </source>
</evidence>
<dbReference type="InterPro" id="IPR000198">
    <property type="entry name" value="RhoGAP_dom"/>
</dbReference>
<evidence type="ECO:0000256" key="4">
    <source>
        <dbReference type="PROSITE-ProRule" id="PRU00125"/>
    </source>
</evidence>
<dbReference type="CDD" id="cd09395">
    <property type="entry name" value="LIM2_Rga"/>
    <property type="match status" value="1"/>
</dbReference>
<dbReference type="InterPro" id="IPR008936">
    <property type="entry name" value="Rho_GTPase_activation_prot"/>
</dbReference>
<dbReference type="Gene3D" id="2.10.110.10">
    <property type="entry name" value="Cysteine Rich Protein"/>
    <property type="match status" value="2"/>
</dbReference>
<dbReference type="PROSITE" id="PS50023">
    <property type="entry name" value="LIM_DOMAIN_2"/>
    <property type="match status" value="1"/>
</dbReference>
<dbReference type="SMART" id="SM00324">
    <property type="entry name" value="RhoGAP"/>
    <property type="match status" value="1"/>
</dbReference>
<dbReference type="EMBL" id="KN817572">
    <property type="protein sequence ID" value="KJA19971.1"/>
    <property type="molecule type" value="Genomic_DNA"/>
</dbReference>
<dbReference type="Pfam" id="PF00412">
    <property type="entry name" value="LIM"/>
    <property type="match status" value="2"/>
</dbReference>
<feature type="compositionally biased region" description="Basic and acidic residues" evidence="6">
    <location>
        <begin position="1040"/>
        <end position="1052"/>
    </location>
</feature>
<feature type="compositionally biased region" description="Basic and acidic residues" evidence="6">
    <location>
        <begin position="173"/>
        <end position="194"/>
    </location>
</feature>
<organism evidence="10 11">
    <name type="scientific">Hypholoma sublateritium (strain FD-334 SS-4)</name>
    <dbReference type="NCBI Taxonomy" id="945553"/>
    <lineage>
        <taxon>Eukaryota</taxon>
        <taxon>Fungi</taxon>
        <taxon>Dikarya</taxon>
        <taxon>Basidiomycota</taxon>
        <taxon>Agaricomycotina</taxon>
        <taxon>Agaricomycetes</taxon>
        <taxon>Agaricomycetidae</taxon>
        <taxon>Agaricales</taxon>
        <taxon>Agaricineae</taxon>
        <taxon>Strophariaceae</taxon>
        <taxon>Hypholoma</taxon>
    </lineage>
</organism>
<dbReference type="SUPFAM" id="SSF57889">
    <property type="entry name" value="Cysteine-rich domain"/>
    <property type="match status" value="1"/>
</dbReference>
<keyword evidence="3 4" id="KW-0862">Zinc</keyword>
<dbReference type="FunFam" id="1.10.555.10:FF:000043">
    <property type="entry name" value="Rho GTPase activator Rga"/>
    <property type="match status" value="1"/>
</dbReference>
<evidence type="ECO:0000256" key="2">
    <source>
        <dbReference type="ARBA" id="ARBA00022723"/>
    </source>
</evidence>
<dbReference type="CDD" id="cd00029">
    <property type="entry name" value="C1"/>
    <property type="match status" value="1"/>
</dbReference>
<feature type="compositionally biased region" description="Basic and acidic residues" evidence="6">
    <location>
        <begin position="307"/>
        <end position="319"/>
    </location>
</feature>
<dbReference type="PROSITE" id="PS50238">
    <property type="entry name" value="RHOGAP"/>
    <property type="match status" value="1"/>
</dbReference>
<feature type="domain" description="Phorbol-ester/DAG-type" evidence="8">
    <location>
        <begin position="1089"/>
        <end position="1136"/>
    </location>
</feature>
<dbReference type="Proteomes" id="UP000054270">
    <property type="component" value="Unassembled WGS sequence"/>
</dbReference>
<dbReference type="PANTHER" id="PTHR46075">
    <property type="entry name" value="CHIMERIN FAMILY MEMBER"/>
    <property type="match status" value="1"/>
</dbReference>
<feature type="compositionally biased region" description="Low complexity" evidence="6">
    <location>
        <begin position="1005"/>
        <end position="1020"/>
    </location>
</feature>